<dbReference type="EMBL" id="AOLN01000018">
    <property type="protein sequence ID" value="ELZ91756.1"/>
    <property type="molecule type" value="Genomic_DNA"/>
</dbReference>
<dbReference type="STRING" id="662479.C440_15619"/>
<evidence type="ECO:0000259" key="3">
    <source>
        <dbReference type="Pfam" id="PF23994"/>
    </source>
</evidence>
<evidence type="ECO:0000313" key="5">
    <source>
        <dbReference type="Proteomes" id="UP000011550"/>
    </source>
</evidence>
<reference evidence="4 5" key="1">
    <citation type="journal article" date="2014" name="PLoS Genet.">
        <title>Phylogenetically driven sequencing of extremely halophilic archaea reveals strategies for static and dynamic osmo-response.</title>
        <authorList>
            <person name="Becker E.A."/>
            <person name="Seitzer P.M."/>
            <person name="Tritt A."/>
            <person name="Larsen D."/>
            <person name="Krusor M."/>
            <person name="Yao A.I."/>
            <person name="Wu D."/>
            <person name="Madern D."/>
            <person name="Eisen J.A."/>
            <person name="Darling A.E."/>
            <person name="Facciotti M.T."/>
        </authorList>
    </citation>
    <scope>NUCLEOTIDE SEQUENCE [LARGE SCALE GENOMIC DNA]</scope>
    <source>
        <strain evidence="4 5">ATCC BAA-1512</strain>
    </source>
</reference>
<dbReference type="Pfam" id="PF23994">
    <property type="entry name" value="DUF7312"/>
    <property type="match status" value="1"/>
</dbReference>
<dbReference type="Proteomes" id="UP000011550">
    <property type="component" value="Unassembled WGS sequence"/>
</dbReference>
<feature type="domain" description="DUF7312" evidence="3">
    <location>
        <begin position="22"/>
        <end position="65"/>
    </location>
</feature>
<evidence type="ECO:0000313" key="4">
    <source>
        <dbReference type="EMBL" id="ELZ91756.1"/>
    </source>
</evidence>
<dbReference type="OrthoDB" id="266213at2157"/>
<dbReference type="InterPro" id="IPR055736">
    <property type="entry name" value="DUF7312"/>
</dbReference>
<accession>M0I4R2</accession>
<dbReference type="AlphaFoldDB" id="M0I4R2"/>
<protein>
    <recommendedName>
        <fullName evidence="3">DUF7312 domain-containing protein</fullName>
    </recommendedName>
</protein>
<dbReference type="PATRIC" id="fig|662479.7.peg.3169"/>
<feature type="transmembrane region" description="Helical" evidence="2">
    <location>
        <begin position="50"/>
        <end position="69"/>
    </location>
</feature>
<keyword evidence="5" id="KW-1185">Reference proteome</keyword>
<keyword evidence="2" id="KW-0472">Membrane</keyword>
<gene>
    <name evidence="4" type="ORF">C440_15619</name>
</gene>
<evidence type="ECO:0000256" key="1">
    <source>
        <dbReference type="SAM" id="MobiDB-lite"/>
    </source>
</evidence>
<feature type="region of interest" description="Disordered" evidence="1">
    <location>
        <begin position="1"/>
        <end position="44"/>
    </location>
</feature>
<evidence type="ECO:0000256" key="2">
    <source>
        <dbReference type="SAM" id="Phobius"/>
    </source>
</evidence>
<keyword evidence="2" id="KW-0812">Transmembrane</keyword>
<proteinExistence type="predicted"/>
<sequence>MSRGPASETDDEIRSGEEWRDDESGPADTEQSPAVEQLPIEPGSPQTENIVFVLLGVLLATSLIAITIFPTG</sequence>
<organism evidence="4 5">
    <name type="scientific">Haloferax mucosum ATCC BAA-1512</name>
    <dbReference type="NCBI Taxonomy" id="662479"/>
    <lineage>
        <taxon>Archaea</taxon>
        <taxon>Methanobacteriati</taxon>
        <taxon>Methanobacteriota</taxon>
        <taxon>Stenosarchaea group</taxon>
        <taxon>Halobacteria</taxon>
        <taxon>Halobacteriales</taxon>
        <taxon>Haloferacaceae</taxon>
        <taxon>Haloferax</taxon>
    </lineage>
</organism>
<dbReference type="RefSeq" id="WP_008321584.1">
    <property type="nucleotide sequence ID" value="NZ_AOLN01000018.1"/>
</dbReference>
<keyword evidence="2" id="KW-1133">Transmembrane helix</keyword>
<name>M0I4R2_9EURY</name>
<comment type="caution">
    <text evidence="4">The sequence shown here is derived from an EMBL/GenBank/DDBJ whole genome shotgun (WGS) entry which is preliminary data.</text>
</comment>